<dbReference type="EMBL" id="CP147247">
    <property type="protein sequence ID" value="WYJ89570.1"/>
    <property type="molecule type" value="Genomic_DNA"/>
</dbReference>
<keyword evidence="4" id="KW-1185">Reference proteome</keyword>
<feature type="chain" id="PRO_5042949422" description="Lipoprotein" evidence="2">
    <location>
        <begin position="20"/>
        <end position="168"/>
    </location>
</feature>
<dbReference type="AlphaFoldDB" id="A0AAQ3VUB6"/>
<name>A0AAQ3VUB6_9ENTE</name>
<evidence type="ECO:0008006" key="5">
    <source>
        <dbReference type="Google" id="ProtNLM"/>
    </source>
</evidence>
<evidence type="ECO:0000256" key="2">
    <source>
        <dbReference type="SAM" id="SignalP"/>
    </source>
</evidence>
<accession>A0AAQ3VUB6</accession>
<evidence type="ECO:0000313" key="4">
    <source>
        <dbReference type="Proteomes" id="UP000195141"/>
    </source>
</evidence>
<evidence type="ECO:0000313" key="3">
    <source>
        <dbReference type="EMBL" id="WYJ89570.1"/>
    </source>
</evidence>
<gene>
    <name evidence="3" type="ORF">A5888_001292</name>
</gene>
<sequence length="168" mass="19385">MKKIIFAVFVAVFTIGLSACGSNGGKTENTSVSTTKQSIKESTEDSSAKEEKKMEQMEKSLDEKNIKISYLDGYLYLTREKGIDYDYFKMVFKFDTSKNEIFEVGLELMGNIDGKKKDYLYYGVSNDRIVEKSYKNTDINAIAEVLEDMNYSDQELLEFAQWYYDNNK</sequence>
<feature type="compositionally biased region" description="Polar residues" evidence="1">
    <location>
        <begin position="25"/>
        <end position="37"/>
    </location>
</feature>
<proteinExistence type="predicted"/>
<evidence type="ECO:0000256" key="1">
    <source>
        <dbReference type="SAM" id="MobiDB-lite"/>
    </source>
</evidence>
<feature type="region of interest" description="Disordered" evidence="1">
    <location>
        <begin position="22"/>
        <end position="53"/>
    </location>
</feature>
<feature type="compositionally biased region" description="Basic and acidic residues" evidence="1">
    <location>
        <begin position="38"/>
        <end position="53"/>
    </location>
</feature>
<dbReference type="RefSeq" id="WP_339102002.1">
    <property type="nucleotide sequence ID" value="NZ_CP147247.1"/>
</dbReference>
<protein>
    <recommendedName>
        <fullName evidence="5">Lipoprotein</fullName>
    </recommendedName>
</protein>
<reference evidence="3" key="1">
    <citation type="submission" date="2017-05" db="EMBL/GenBank/DDBJ databases">
        <authorList>
            <consortium name="The Broad Institute Genomics Platform"/>
            <consortium name="The Broad Institute Genomic Center for Infectious Diseases"/>
            <person name="Earl A."/>
            <person name="Manson A."/>
            <person name="Schwartman J."/>
            <person name="Gilmore M."/>
            <person name="Abouelleil A."/>
            <person name="Cao P."/>
            <person name="Chapman S."/>
            <person name="Cusick C."/>
            <person name="Shea T."/>
            <person name="Young S."/>
            <person name="Neafsey D."/>
            <person name="Nusbaum C."/>
            <person name="Birren B."/>
        </authorList>
    </citation>
    <scope>NUCLEOTIDE SEQUENCE</scope>
    <source>
        <strain evidence="3">9E7_DIV0242</strain>
    </source>
</reference>
<dbReference type="PROSITE" id="PS51257">
    <property type="entry name" value="PROKAR_LIPOPROTEIN"/>
    <property type="match status" value="1"/>
</dbReference>
<organism evidence="3 4">
    <name type="scientific">Candidatus Enterococcus clewellii</name>
    <dbReference type="NCBI Taxonomy" id="1834193"/>
    <lineage>
        <taxon>Bacteria</taxon>
        <taxon>Bacillati</taxon>
        <taxon>Bacillota</taxon>
        <taxon>Bacilli</taxon>
        <taxon>Lactobacillales</taxon>
        <taxon>Enterococcaceae</taxon>
        <taxon>Enterococcus</taxon>
    </lineage>
</organism>
<dbReference type="Proteomes" id="UP000195141">
    <property type="component" value="Chromosome"/>
</dbReference>
<feature type="signal peptide" evidence="2">
    <location>
        <begin position="1"/>
        <end position="19"/>
    </location>
</feature>
<reference evidence="3" key="2">
    <citation type="submission" date="2024-03" db="EMBL/GenBank/DDBJ databases">
        <title>The Genome Sequence of Enterococcus sp. DIV0242b.</title>
        <authorList>
            <consortium name="The Broad Institute Genomics Platform"/>
            <consortium name="The Broad Institute Microbial Omics Core"/>
            <consortium name="The Broad Institute Genomic Center for Infectious Diseases"/>
            <person name="Earl A."/>
            <person name="Manson A."/>
            <person name="Gilmore M."/>
            <person name="Schwartman J."/>
            <person name="Shea T."/>
            <person name="Abouelleil A."/>
            <person name="Cao P."/>
            <person name="Chapman S."/>
            <person name="Cusick C."/>
            <person name="Young S."/>
            <person name="Neafsey D."/>
            <person name="Nusbaum C."/>
            <person name="Birren B."/>
        </authorList>
    </citation>
    <scope>NUCLEOTIDE SEQUENCE</scope>
    <source>
        <strain evidence="3">9E7_DIV0242</strain>
    </source>
</reference>
<keyword evidence="2" id="KW-0732">Signal</keyword>